<evidence type="ECO:0000313" key="10">
    <source>
        <dbReference type="EMBL" id="SHO42498.1"/>
    </source>
</evidence>
<feature type="domain" description="Large ribosomal subunit protein uL11 N-terminal" evidence="9">
    <location>
        <begin position="9"/>
        <end position="60"/>
    </location>
</feature>
<dbReference type="InterPro" id="IPR000911">
    <property type="entry name" value="Ribosomal_uL11"/>
</dbReference>
<evidence type="ECO:0000259" key="9">
    <source>
        <dbReference type="Pfam" id="PF03946"/>
    </source>
</evidence>
<evidence type="ECO:0000256" key="6">
    <source>
        <dbReference type="HAMAP-Rule" id="MF_00736"/>
    </source>
</evidence>
<dbReference type="InterPro" id="IPR020784">
    <property type="entry name" value="Ribosomal_uL11_N"/>
</dbReference>
<dbReference type="EMBL" id="FRFC01000001">
    <property type="protein sequence ID" value="SHO42498.1"/>
    <property type="molecule type" value="Genomic_DNA"/>
</dbReference>
<dbReference type="GO" id="GO:0006412">
    <property type="term" value="P:translation"/>
    <property type="evidence" value="ECO:0007669"/>
    <property type="project" value="UniProtKB-UniRule"/>
</dbReference>
<keyword evidence="4 6" id="KW-0689">Ribosomal protein</keyword>
<evidence type="ECO:0000259" key="8">
    <source>
        <dbReference type="Pfam" id="PF00298"/>
    </source>
</evidence>
<gene>
    <name evidence="10" type="primary">rpl</name>
    <name evidence="6" type="synonym">rpl11</name>
    <name evidence="10" type="ORF">NSIN_10036</name>
</gene>
<evidence type="ECO:0000256" key="5">
    <source>
        <dbReference type="ARBA" id="ARBA00023274"/>
    </source>
</evidence>
<protein>
    <recommendedName>
        <fullName evidence="6">Large ribosomal subunit protein uL11</fullName>
    </recommendedName>
</protein>
<dbReference type="InterPro" id="IPR036796">
    <property type="entry name" value="Ribosomal_uL11_N_sf"/>
</dbReference>
<dbReference type="Gene3D" id="3.30.1550.10">
    <property type="entry name" value="Ribosomal protein L11/L12, N-terminal domain"/>
    <property type="match status" value="1"/>
</dbReference>
<dbReference type="PANTHER" id="PTHR11661:SF1">
    <property type="entry name" value="LARGE RIBOSOMAL SUBUNIT PROTEIN UL11M"/>
    <property type="match status" value="1"/>
</dbReference>
<dbReference type="GO" id="GO:0070180">
    <property type="term" value="F:large ribosomal subunit rRNA binding"/>
    <property type="evidence" value="ECO:0007669"/>
    <property type="project" value="UniProtKB-UniRule"/>
</dbReference>
<dbReference type="Pfam" id="PF00298">
    <property type="entry name" value="Ribosomal_L11"/>
    <property type="match status" value="1"/>
</dbReference>
<dbReference type="AlphaFoldDB" id="A0A2H1EDV8"/>
<name>A0A2H1EDV8_9ARCH</name>
<keyword evidence="5 6" id="KW-0687">Ribonucleoprotein</keyword>
<dbReference type="GO" id="GO:0015934">
    <property type="term" value="C:large ribosomal subunit"/>
    <property type="evidence" value="ECO:0007669"/>
    <property type="project" value="TreeGrafter"/>
</dbReference>
<evidence type="ECO:0000256" key="2">
    <source>
        <dbReference type="ARBA" id="ARBA00022730"/>
    </source>
</evidence>
<dbReference type="HAMAP" id="MF_00736">
    <property type="entry name" value="Ribosomal_uL11"/>
    <property type="match status" value="1"/>
</dbReference>
<evidence type="ECO:0000256" key="4">
    <source>
        <dbReference type="ARBA" id="ARBA00022980"/>
    </source>
</evidence>
<dbReference type="SMART" id="SM00649">
    <property type="entry name" value="RL11"/>
    <property type="match status" value="1"/>
</dbReference>
<dbReference type="Proteomes" id="UP000232412">
    <property type="component" value="Unassembled WGS sequence"/>
</dbReference>
<dbReference type="Pfam" id="PF03946">
    <property type="entry name" value="Ribosomal_L11_N"/>
    <property type="match status" value="1"/>
</dbReference>
<dbReference type="GO" id="GO:0003735">
    <property type="term" value="F:structural constituent of ribosome"/>
    <property type="evidence" value="ECO:0007669"/>
    <property type="project" value="InterPro"/>
</dbReference>
<proteinExistence type="inferred from homology"/>
<dbReference type="SUPFAM" id="SSF46906">
    <property type="entry name" value="Ribosomal protein L11, C-terminal domain"/>
    <property type="match status" value="1"/>
</dbReference>
<keyword evidence="2 6" id="KW-0699">rRNA-binding</keyword>
<dbReference type="InterPro" id="IPR020783">
    <property type="entry name" value="Ribosomal_uL11_C"/>
</dbReference>
<dbReference type="OrthoDB" id="8842at2157"/>
<evidence type="ECO:0000256" key="7">
    <source>
        <dbReference type="RuleBase" id="RU003978"/>
    </source>
</evidence>
<dbReference type="NCBIfam" id="NF002232">
    <property type="entry name" value="PRK01143.1"/>
    <property type="match status" value="1"/>
</dbReference>
<evidence type="ECO:0000313" key="11">
    <source>
        <dbReference type="Proteomes" id="UP000232412"/>
    </source>
</evidence>
<reference evidence="11" key="1">
    <citation type="submission" date="2016-12" db="EMBL/GenBank/DDBJ databases">
        <authorList>
            <person name="Herbold C."/>
        </authorList>
    </citation>
    <scope>NUCLEOTIDE SEQUENCE [LARGE SCALE GENOMIC DNA]</scope>
</reference>
<accession>A0A2H1EDV8</accession>
<comment type="subunit">
    <text evidence="6">Part of the ribosomal stalk of the 50S ribosomal subunit. Interacts with L10 and the large rRNA to form the base of the stalk. L10 forms an elongated spine to which L12 dimers bind in a sequential fashion forming a multimeric L10(L12)X complex.</text>
</comment>
<dbReference type="InterPro" id="IPR036769">
    <property type="entry name" value="Ribosomal_uL11_C_sf"/>
</dbReference>
<dbReference type="FunFam" id="3.30.1550.10:FF:000007">
    <property type="entry name" value="50S ribosomal protein L11"/>
    <property type="match status" value="1"/>
</dbReference>
<dbReference type="Gene3D" id="1.10.10.250">
    <property type="entry name" value="Ribosomal protein L11, C-terminal domain"/>
    <property type="match status" value="1"/>
</dbReference>
<dbReference type="RefSeq" id="WP_101008808.1">
    <property type="nucleotide sequence ID" value="NZ_FRFC01000001.1"/>
</dbReference>
<dbReference type="CDD" id="cd00349">
    <property type="entry name" value="Ribosomal_L11"/>
    <property type="match status" value="1"/>
</dbReference>
<dbReference type="SUPFAM" id="SSF54747">
    <property type="entry name" value="Ribosomal L11/L12e N-terminal domain"/>
    <property type="match status" value="1"/>
</dbReference>
<feature type="domain" description="Large ribosomal subunit protein uL11 C-terminal" evidence="8">
    <location>
        <begin position="71"/>
        <end position="138"/>
    </location>
</feature>
<keyword evidence="3 6" id="KW-0694">RNA-binding</keyword>
<organism evidence="10 11">
    <name type="scientific">Nitrosotalea sinensis</name>
    <dbReference type="NCBI Taxonomy" id="1499975"/>
    <lineage>
        <taxon>Archaea</taxon>
        <taxon>Nitrososphaerota</taxon>
        <taxon>Nitrososphaeria</taxon>
        <taxon>Nitrosotaleales</taxon>
        <taxon>Nitrosotaleaceae</taxon>
        <taxon>Nitrosotalea</taxon>
    </lineage>
</organism>
<evidence type="ECO:0000256" key="3">
    <source>
        <dbReference type="ARBA" id="ARBA00022884"/>
    </source>
</evidence>
<keyword evidence="11" id="KW-1185">Reference proteome</keyword>
<comment type="similarity">
    <text evidence="1 6 7">Belongs to the universal ribosomal protein uL11 family.</text>
</comment>
<sequence length="160" mass="16508">MADMQTVSALVTGGQASAGPPLGPTLGPLGVNILQIVTAINDKTKDFEGMKVPVTVNVDKATKKWTVEVGIPSAAALILKEAGIQKGSGTSGATWVGDITTDSVVKVAKLKIDSSYALSIKTASKEIIGTCLALGIKINGKNPKEATAELEAGNWDDKFK</sequence>
<comment type="function">
    <text evidence="6">Forms part of the ribosomal stalk which helps the ribosome interact with GTP-bound translation factors.</text>
</comment>
<dbReference type="PANTHER" id="PTHR11661">
    <property type="entry name" value="60S RIBOSOMAL PROTEIN L12"/>
    <property type="match status" value="1"/>
</dbReference>
<evidence type="ECO:0000256" key="1">
    <source>
        <dbReference type="ARBA" id="ARBA00010537"/>
    </source>
</evidence>